<dbReference type="Proteomes" id="UP000037136">
    <property type="component" value="Unassembled WGS sequence"/>
</dbReference>
<dbReference type="InterPro" id="IPR024134">
    <property type="entry name" value="SOD_Cu/Zn_/chaperone"/>
</dbReference>
<evidence type="ECO:0000256" key="9">
    <source>
        <dbReference type="ARBA" id="ARBA00022833"/>
    </source>
</evidence>
<comment type="cofactor">
    <cofactor evidence="15">
        <name>Zn(2+)</name>
        <dbReference type="ChEBI" id="CHEBI:29105"/>
    </cofactor>
    <text evidence="15">Binds 1 zinc ion per subunit.</text>
</comment>
<dbReference type="AlphaFoldDB" id="A0A2A9PE08"/>
<evidence type="ECO:0000256" key="15">
    <source>
        <dbReference type="RuleBase" id="RU000393"/>
    </source>
</evidence>
<comment type="subcellular location">
    <subcellularLocation>
        <location evidence="2">Cytoplasm</location>
    </subcellularLocation>
</comment>
<comment type="cofactor">
    <cofactor evidence="15">
        <name>Cu cation</name>
        <dbReference type="ChEBI" id="CHEBI:23378"/>
    </cofactor>
    <text evidence="15">Binds 1 copper ion per subunit.</text>
</comment>
<keyword evidence="11 15" id="KW-0560">Oxidoreductase</keyword>
<dbReference type="GO" id="GO:0005507">
    <property type="term" value="F:copper ion binding"/>
    <property type="evidence" value="ECO:0007669"/>
    <property type="project" value="InterPro"/>
</dbReference>
<reference evidence="18 19" key="2">
    <citation type="journal article" date="2017" name="Sci. Rep.">
        <title>Ant-infecting Ophiocordyceps genomes reveal a high diversity of potential behavioral manipulation genes and a possible major role for enterotoxins.</title>
        <authorList>
            <person name="de Bekker C."/>
            <person name="Ohm R.A."/>
            <person name="Evans H.C."/>
            <person name="Brachmann A."/>
            <person name="Hughes D.P."/>
        </authorList>
    </citation>
    <scope>NUCLEOTIDE SEQUENCE [LARGE SCALE GENOMIC DNA]</scope>
    <source>
        <strain evidence="18 19">SC16a</strain>
    </source>
</reference>
<evidence type="ECO:0000259" key="17">
    <source>
        <dbReference type="Pfam" id="PF00080"/>
    </source>
</evidence>
<organism evidence="18 19">
    <name type="scientific">Ophiocordyceps unilateralis</name>
    <name type="common">Zombie-ant fungus</name>
    <name type="synonym">Torrubia unilateralis</name>
    <dbReference type="NCBI Taxonomy" id="268505"/>
    <lineage>
        <taxon>Eukaryota</taxon>
        <taxon>Fungi</taxon>
        <taxon>Dikarya</taxon>
        <taxon>Ascomycota</taxon>
        <taxon>Pezizomycotina</taxon>
        <taxon>Sordariomycetes</taxon>
        <taxon>Hypocreomycetidae</taxon>
        <taxon>Hypocreales</taxon>
        <taxon>Ophiocordycipitaceae</taxon>
        <taxon>Ophiocordyceps</taxon>
    </lineage>
</organism>
<dbReference type="Pfam" id="PF00080">
    <property type="entry name" value="Sod_Cu"/>
    <property type="match status" value="1"/>
</dbReference>
<feature type="compositionally biased region" description="Low complexity" evidence="16">
    <location>
        <begin position="225"/>
        <end position="251"/>
    </location>
</feature>
<evidence type="ECO:0000256" key="8">
    <source>
        <dbReference type="ARBA" id="ARBA00022723"/>
    </source>
</evidence>
<dbReference type="GO" id="GO:0004784">
    <property type="term" value="F:superoxide dismutase activity"/>
    <property type="evidence" value="ECO:0007669"/>
    <property type="project" value="UniProtKB-EC"/>
</dbReference>
<evidence type="ECO:0000256" key="12">
    <source>
        <dbReference type="ARBA" id="ARBA00023008"/>
    </source>
</evidence>
<protein>
    <recommendedName>
        <fullName evidence="6 15">Superoxide dismutase [Cu-Zn]</fullName>
        <ecNumber evidence="5 15">1.15.1.1</ecNumber>
    </recommendedName>
</protein>
<sequence length="273" mass="28989">MTADDNPPSLPPSPTCMRRDVPAPRPPGSVRILAPLFPSLCHPKSSTSERQNRFLRMVKAISIFRGMAVGSISFTQKGDQVHVQGTLHGLKPGLHGFHVHEKGDTSQMCAAAGPHFNPFKYNHGAPTDHIRHVGDLGNIKADQYGVAHVSIYDSGISLTDPTRNILNRAVVVHADRDDLGRGGKEDSLTTGHSGDRVGCGVIRVDHSGGYGGNYGQNQGQGNGQSQGYHAHSQGGQNYGQSQGYGQNQGQSQGNGQGQKGYGQSQGNSNSDGY</sequence>
<evidence type="ECO:0000256" key="1">
    <source>
        <dbReference type="ARBA" id="ARBA00003917"/>
    </source>
</evidence>
<evidence type="ECO:0000256" key="13">
    <source>
        <dbReference type="ARBA" id="ARBA00023157"/>
    </source>
</evidence>
<evidence type="ECO:0000313" key="18">
    <source>
        <dbReference type="EMBL" id="PFH59110.1"/>
    </source>
</evidence>
<evidence type="ECO:0000256" key="3">
    <source>
        <dbReference type="ARBA" id="ARBA00010457"/>
    </source>
</evidence>
<dbReference type="OrthoDB" id="2015551at2759"/>
<evidence type="ECO:0000256" key="11">
    <source>
        <dbReference type="ARBA" id="ARBA00023002"/>
    </source>
</evidence>
<comment type="subunit">
    <text evidence="4">Homodimer.</text>
</comment>
<keyword evidence="7" id="KW-0963">Cytoplasm</keyword>
<name>A0A2A9PE08_OPHUN</name>
<dbReference type="CDD" id="cd00305">
    <property type="entry name" value="Cu-Zn_Superoxide_Dismutase"/>
    <property type="match status" value="1"/>
</dbReference>
<feature type="domain" description="Superoxide dismutase copper/zinc binding" evidence="17">
    <location>
        <begin position="70"/>
        <end position="202"/>
    </location>
</feature>
<gene>
    <name evidence="18" type="ORF">XA68_12801</name>
</gene>
<evidence type="ECO:0000256" key="5">
    <source>
        <dbReference type="ARBA" id="ARBA00012682"/>
    </source>
</evidence>
<comment type="similarity">
    <text evidence="3 15">Belongs to the Cu-Zn superoxide dismutase family.</text>
</comment>
<dbReference type="SUPFAM" id="SSF49329">
    <property type="entry name" value="Cu,Zn superoxide dismutase-like"/>
    <property type="match status" value="1"/>
</dbReference>
<evidence type="ECO:0000256" key="16">
    <source>
        <dbReference type="SAM" id="MobiDB-lite"/>
    </source>
</evidence>
<dbReference type="PANTHER" id="PTHR10003">
    <property type="entry name" value="SUPEROXIDE DISMUTASE CU-ZN -RELATED"/>
    <property type="match status" value="1"/>
</dbReference>
<evidence type="ECO:0000256" key="10">
    <source>
        <dbReference type="ARBA" id="ARBA00022862"/>
    </source>
</evidence>
<dbReference type="InterPro" id="IPR001424">
    <property type="entry name" value="SOD_Cu_Zn_dom"/>
</dbReference>
<evidence type="ECO:0000256" key="7">
    <source>
        <dbReference type="ARBA" id="ARBA00022490"/>
    </source>
</evidence>
<dbReference type="PROSITE" id="PS00332">
    <property type="entry name" value="SOD_CU_ZN_2"/>
    <property type="match status" value="1"/>
</dbReference>
<evidence type="ECO:0000256" key="6">
    <source>
        <dbReference type="ARBA" id="ARBA00020928"/>
    </source>
</evidence>
<evidence type="ECO:0000256" key="4">
    <source>
        <dbReference type="ARBA" id="ARBA00011738"/>
    </source>
</evidence>
<dbReference type="PRINTS" id="PR00068">
    <property type="entry name" value="CUZNDISMTASE"/>
</dbReference>
<dbReference type="EC" id="1.15.1.1" evidence="5 15"/>
<feature type="region of interest" description="Disordered" evidence="16">
    <location>
        <begin position="1"/>
        <end position="28"/>
    </location>
</feature>
<comment type="function">
    <text evidence="1 15">Destroys radicals which are normally produced within the cells and which are toxic to biological systems.</text>
</comment>
<dbReference type="InterPro" id="IPR018152">
    <property type="entry name" value="SOD_Cu/Zn_BS"/>
</dbReference>
<keyword evidence="8 15" id="KW-0479">Metal-binding</keyword>
<feature type="compositionally biased region" description="Low complexity" evidence="16">
    <location>
        <begin position="261"/>
        <end position="273"/>
    </location>
</feature>
<dbReference type="EMBL" id="LAZP02000226">
    <property type="protein sequence ID" value="PFH59110.1"/>
    <property type="molecule type" value="Genomic_DNA"/>
</dbReference>
<feature type="compositionally biased region" description="Basic and acidic residues" evidence="16">
    <location>
        <begin position="178"/>
        <end position="187"/>
    </location>
</feature>
<dbReference type="STRING" id="268505.A0A2A9PE08"/>
<dbReference type="PROSITE" id="PS00087">
    <property type="entry name" value="SOD_CU_ZN_1"/>
    <property type="match status" value="1"/>
</dbReference>
<keyword evidence="13" id="KW-1015">Disulfide bond</keyword>
<keyword evidence="19" id="KW-1185">Reference proteome</keyword>
<dbReference type="InterPro" id="IPR036423">
    <property type="entry name" value="SOD-like_Cu/Zn_dom_sf"/>
</dbReference>
<comment type="caution">
    <text evidence="18">The sequence shown here is derived from an EMBL/GenBank/DDBJ whole genome shotgun (WGS) entry which is preliminary data.</text>
</comment>
<keyword evidence="12 15" id="KW-0186">Copper</keyword>
<dbReference type="FunFam" id="2.60.40.200:FF:000013">
    <property type="entry name" value="Superoxide dismutase [Cu-Zn]"/>
    <property type="match status" value="1"/>
</dbReference>
<evidence type="ECO:0000256" key="2">
    <source>
        <dbReference type="ARBA" id="ARBA00004496"/>
    </source>
</evidence>
<feature type="compositionally biased region" description="Gly residues" evidence="16">
    <location>
        <begin position="208"/>
        <end position="224"/>
    </location>
</feature>
<reference evidence="18 19" key="1">
    <citation type="journal article" date="2015" name="BMC Genomics">
        <title>Gene expression during zombie ant biting behavior reflects the complexity underlying fungal parasitic behavioral manipulation.</title>
        <authorList>
            <person name="de Bekker C."/>
            <person name="Ohm R.A."/>
            <person name="Loreto R.G."/>
            <person name="Sebastian A."/>
            <person name="Albert I."/>
            <person name="Merrow M."/>
            <person name="Brachmann A."/>
            <person name="Hughes D.P."/>
        </authorList>
    </citation>
    <scope>NUCLEOTIDE SEQUENCE [LARGE SCALE GENOMIC DNA]</scope>
    <source>
        <strain evidence="18 19">SC16a</strain>
    </source>
</reference>
<keyword evidence="9 15" id="KW-0862">Zinc</keyword>
<dbReference type="Gene3D" id="2.60.40.200">
    <property type="entry name" value="Superoxide dismutase, copper/zinc binding domain"/>
    <property type="match status" value="1"/>
</dbReference>
<evidence type="ECO:0000256" key="14">
    <source>
        <dbReference type="ARBA" id="ARBA00049204"/>
    </source>
</evidence>
<comment type="catalytic activity">
    <reaction evidence="14 15">
        <text>2 superoxide + 2 H(+) = H2O2 + O2</text>
        <dbReference type="Rhea" id="RHEA:20696"/>
        <dbReference type="ChEBI" id="CHEBI:15378"/>
        <dbReference type="ChEBI" id="CHEBI:15379"/>
        <dbReference type="ChEBI" id="CHEBI:16240"/>
        <dbReference type="ChEBI" id="CHEBI:18421"/>
        <dbReference type="EC" id="1.15.1.1"/>
    </reaction>
</comment>
<evidence type="ECO:0000313" key="19">
    <source>
        <dbReference type="Proteomes" id="UP000037136"/>
    </source>
</evidence>
<accession>A0A2A9PE08</accession>
<keyword evidence="10" id="KW-0049">Antioxidant</keyword>
<dbReference type="GO" id="GO:0005737">
    <property type="term" value="C:cytoplasm"/>
    <property type="evidence" value="ECO:0007669"/>
    <property type="project" value="UniProtKB-SubCell"/>
</dbReference>
<feature type="region of interest" description="Disordered" evidence="16">
    <location>
        <begin position="178"/>
        <end position="273"/>
    </location>
</feature>
<proteinExistence type="inferred from homology"/>